<comment type="function">
    <text evidence="1">Responsible for the formation of the pyrimidine heterocycle in the thiamine biosynthesis pathway. Catalyzes the formation of hydroxymethylpyrimidine phosphate (HMP-P) from histidine and pyridoxal phosphate (PLP). The protein uses PLP and the active site histidine to form HMP-P, generating an inactive enzyme. The enzyme can only undergo a single turnover, which suggests it is a suicide enzyme.</text>
</comment>
<keyword evidence="8" id="KW-0784">Thiamine biosynthesis</keyword>
<feature type="chain" id="PRO_5027038604" description="Thiamine pyrimidine synthase" evidence="12">
    <location>
        <begin position="24"/>
        <end position="338"/>
    </location>
</feature>
<evidence type="ECO:0000256" key="7">
    <source>
        <dbReference type="ARBA" id="ARBA00022898"/>
    </source>
</evidence>
<protein>
    <recommendedName>
        <fullName evidence="10">Thiamine pyrimidine synthase</fullName>
    </recommendedName>
</protein>
<comment type="pathway">
    <text evidence="2">Cofactor biosynthesis; thiamine diphosphate biosynthesis.</text>
</comment>
<dbReference type="GO" id="GO:0009228">
    <property type="term" value="P:thiamine biosynthetic process"/>
    <property type="evidence" value="ECO:0007669"/>
    <property type="project" value="UniProtKB-KW"/>
</dbReference>
<evidence type="ECO:0000256" key="4">
    <source>
        <dbReference type="ARBA" id="ARBA00011738"/>
    </source>
</evidence>
<comment type="subunit">
    <text evidence="4">Homodimer.</text>
</comment>
<evidence type="ECO:0000256" key="12">
    <source>
        <dbReference type="SAM" id="SignalP"/>
    </source>
</evidence>
<keyword evidence="15" id="KW-1185">Reference proteome</keyword>
<comment type="caution">
    <text evidence="14">The sequence shown here is derived from an EMBL/GenBank/DDBJ whole genome shotgun (WGS) entry which is preliminary data.</text>
</comment>
<name>A0A6L7G281_9RHOB</name>
<dbReference type="EMBL" id="WUMU01000007">
    <property type="protein sequence ID" value="MXN18121.1"/>
    <property type="molecule type" value="Genomic_DNA"/>
</dbReference>
<evidence type="ECO:0000256" key="3">
    <source>
        <dbReference type="ARBA" id="ARBA00009406"/>
    </source>
</evidence>
<dbReference type="Gene3D" id="3.40.190.10">
    <property type="entry name" value="Periplasmic binding protein-like II"/>
    <property type="match status" value="2"/>
</dbReference>
<evidence type="ECO:0000313" key="14">
    <source>
        <dbReference type="EMBL" id="MXN18121.1"/>
    </source>
</evidence>
<keyword evidence="6" id="KW-0479">Metal-binding</keyword>
<dbReference type="PANTHER" id="PTHR31528">
    <property type="entry name" value="4-AMINO-5-HYDROXYMETHYL-2-METHYLPYRIMIDINE PHOSPHATE SYNTHASE THI11-RELATED"/>
    <property type="match status" value="1"/>
</dbReference>
<evidence type="ECO:0000256" key="9">
    <source>
        <dbReference type="ARBA" id="ARBA00023004"/>
    </source>
</evidence>
<proteinExistence type="inferred from homology"/>
<keyword evidence="7" id="KW-0663">Pyridoxal phosphate</keyword>
<dbReference type="GO" id="GO:0046872">
    <property type="term" value="F:metal ion binding"/>
    <property type="evidence" value="ECO:0007669"/>
    <property type="project" value="UniProtKB-KW"/>
</dbReference>
<feature type="signal peptide" evidence="12">
    <location>
        <begin position="1"/>
        <end position="23"/>
    </location>
</feature>
<dbReference type="Proteomes" id="UP000477911">
    <property type="component" value="Unassembled WGS sequence"/>
</dbReference>
<comment type="similarity">
    <text evidence="3">Belongs to the NMT1/THI5 family.</text>
</comment>
<dbReference type="PANTHER" id="PTHR31528:SF1">
    <property type="entry name" value="4-AMINO-5-HYDROXYMETHYL-2-METHYLPYRIMIDINE PHOSPHATE SYNTHASE THI11-RELATED"/>
    <property type="match status" value="1"/>
</dbReference>
<evidence type="ECO:0000259" key="13">
    <source>
        <dbReference type="Pfam" id="PF09084"/>
    </source>
</evidence>
<evidence type="ECO:0000256" key="11">
    <source>
        <dbReference type="ARBA" id="ARBA00048179"/>
    </source>
</evidence>
<dbReference type="AlphaFoldDB" id="A0A6L7G281"/>
<keyword evidence="9" id="KW-0408">Iron</keyword>
<evidence type="ECO:0000256" key="6">
    <source>
        <dbReference type="ARBA" id="ARBA00022723"/>
    </source>
</evidence>
<accession>A0A6L7G281</accession>
<keyword evidence="12" id="KW-0732">Signal</keyword>
<dbReference type="RefSeq" id="WP_160894121.1">
    <property type="nucleotide sequence ID" value="NZ_WUMU01000007.1"/>
</dbReference>
<evidence type="ECO:0000256" key="10">
    <source>
        <dbReference type="ARBA" id="ARBA00033171"/>
    </source>
</evidence>
<sequence length="338" mass="36170">MTRPLRTLIAAGLAVLIATAAQAQTSARTTVKMALDWTPNTNHIGLYVAEAKGYYKEAGLDVQILPYTDTSASALVANGVAQFGILSSVGFFTQRAAGVPLQPAYAVVQHETGRVVFDGTRADIARPADLDGKTYGGFGTAWEDALVSTIIKGDGGKGEFKTVTLGTSAYEALASGRVDFTLEILTWEGVNAELLGRPQRSFTYADYGVPDQYTTMIGGMQPWMEAHPDTTRAFIEAAEKGYRFAAEHPEEAAEILIKATNGMLSNPALIKASMAALVKGQFLIDGDGTIGAMDPARITKMGNFLFDHGLLRDGDGKLLETRPDFTGWTTNAYLSPQD</sequence>
<organism evidence="14 15">
    <name type="scientific">Pseudooceanicola albus</name>
    <dbReference type="NCBI Taxonomy" id="2692189"/>
    <lineage>
        <taxon>Bacteria</taxon>
        <taxon>Pseudomonadati</taxon>
        <taxon>Pseudomonadota</taxon>
        <taxon>Alphaproteobacteria</taxon>
        <taxon>Rhodobacterales</taxon>
        <taxon>Paracoccaceae</taxon>
        <taxon>Pseudooceanicola</taxon>
    </lineage>
</organism>
<dbReference type="GO" id="GO:0016740">
    <property type="term" value="F:transferase activity"/>
    <property type="evidence" value="ECO:0007669"/>
    <property type="project" value="UniProtKB-KW"/>
</dbReference>
<dbReference type="Pfam" id="PF09084">
    <property type="entry name" value="NMT1"/>
    <property type="match status" value="1"/>
</dbReference>
<evidence type="ECO:0000313" key="15">
    <source>
        <dbReference type="Proteomes" id="UP000477911"/>
    </source>
</evidence>
<gene>
    <name evidence="14" type="ORF">GR170_09765</name>
</gene>
<evidence type="ECO:0000256" key="2">
    <source>
        <dbReference type="ARBA" id="ARBA00004948"/>
    </source>
</evidence>
<comment type="catalytic activity">
    <reaction evidence="11">
        <text>N(6)-(pyridoxal phosphate)-L-lysyl-[4-amino-5-hydroxymethyl-2-methylpyrimidine phosphate synthase] + L-histidyl-[4-amino-5-hydroxymethyl-2-methylpyrimidine phosphate synthase] + 2 Fe(3+) + 4 H2O = L-lysyl-[4-amino-5-hydroxymethyl-2-methylpyrimidine phosphate synthase] + (2S)-2-amino-5-hydroxy-4-oxopentanoyl-[4-amino-5-hydroxymethyl-2-methylpyrimidine phosphate synthase] + 4-amino-2-methyl-5-(phosphooxymethyl)pyrimidine + 3-oxopropanoate + 2 Fe(2+) + 2 H(+)</text>
        <dbReference type="Rhea" id="RHEA:65756"/>
        <dbReference type="Rhea" id="RHEA-COMP:16892"/>
        <dbReference type="Rhea" id="RHEA-COMP:16893"/>
        <dbReference type="Rhea" id="RHEA-COMP:16894"/>
        <dbReference type="Rhea" id="RHEA-COMP:16895"/>
        <dbReference type="ChEBI" id="CHEBI:15377"/>
        <dbReference type="ChEBI" id="CHEBI:15378"/>
        <dbReference type="ChEBI" id="CHEBI:29033"/>
        <dbReference type="ChEBI" id="CHEBI:29034"/>
        <dbReference type="ChEBI" id="CHEBI:29969"/>
        <dbReference type="ChEBI" id="CHEBI:29979"/>
        <dbReference type="ChEBI" id="CHEBI:33190"/>
        <dbReference type="ChEBI" id="CHEBI:58354"/>
        <dbReference type="ChEBI" id="CHEBI:143915"/>
        <dbReference type="ChEBI" id="CHEBI:157692"/>
    </reaction>
    <physiologicalReaction direction="left-to-right" evidence="11">
        <dbReference type="Rhea" id="RHEA:65757"/>
    </physiologicalReaction>
</comment>
<dbReference type="SUPFAM" id="SSF53850">
    <property type="entry name" value="Periplasmic binding protein-like II"/>
    <property type="match status" value="1"/>
</dbReference>
<evidence type="ECO:0000256" key="1">
    <source>
        <dbReference type="ARBA" id="ARBA00003469"/>
    </source>
</evidence>
<keyword evidence="5 14" id="KW-0808">Transferase</keyword>
<feature type="domain" description="SsuA/THI5-like" evidence="13">
    <location>
        <begin position="40"/>
        <end position="252"/>
    </location>
</feature>
<reference evidence="14 15" key="1">
    <citation type="submission" date="2019-12" db="EMBL/GenBank/DDBJ databases">
        <authorList>
            <person name="Li M."/>
        </authorList>
    </citation>
    <scope>NUCLEOTIDE SEQUENCE [LARGE SCALE GENOMIC DNA]</scope>
    <source>
        <strain evidence="14 15">GBMRC 2024</strain>
    </source>
</reference>
<evidence type="ECO:0000256" key="5">
    <source>
        <dbReference type="ARBA" id="ARBA00022679"/>
    </source>
</evidence>
<dbReference type="InterPro" id="IPR027939">
    <property type="entry name" value="NMT1/THI5"/>
</dbReference>
<dbReference type="InterPro" id="IPR015168">
    <property type="entry name" value="SsuA/THI5"/>
</dbReference>
<evidence type="ECO:0000256" key="8">
    <source>
        <dbReference type="ARBA" id="ARBA00022977"/>
    </source>
</evidence>